<evidence type="ECO:0000256" key="1">
    <source>
        <dbReference type="SAM" id="MobiDB-lite"/>
    </source>
</evidence>
<organism evidence="2 3">
    <name type="scientific">Pleurodeles waltl</name>
    <name type="common">Iberian ribbed newt</name>
    <dbReference type="NCBI Taxonomy" id="8319"/>
    <lineage>
        <taxon>Eukaryota</taxon>
        <taxon>Metazoa</taxon>
        <taxon>Chordata</taxon>
        <taxon>Craniata</taxon>
        <taxon>Vertebrata</taxon>
        <taxon>Euteleostomi</taxon>
        <taxon>Amphibia</taxon>
        <taxon>Batrachia</taxon>
        <taxon>Caudata</taxon>
        <taxon>Salamandroidea</taxon>
        <taxon>Salamandridae</taxon>
        <taxon>Pleurodelinae</taxon>
        <taxon>Pleurodeles</taxon>
    </lineage>
</organism>
<dbReference type="EMBL" id="JANPWB010000002">
    <property type="protein sequence ID" value="KAJ1209789.1"/>
    <property type="molecule type" value="Genomic_DNA"/>
</dbReference>
<sequence length="148" mass="15246">MTQKHTVMVPIDSKFLASSSGPTLTRSLDALERAVLHPKKSVTTAADGGDCGGAVSALVQAPGGLGLPGTDESPLPCRRTGPGRAGLRGSLFQGRGGEQLVRTDCSSVAATPGAASDGLGRPGAERDPRNRRRIKAAIPDWTTRCARC</sequence>
<evidence type="ECO:0000313" key="3">
    <source>
        <dbReference type="Proteomes" id="UP001066276"/>
    </source>
</evidence>
<proteinExistence type="predicted"/>
<accession>A0AAV7W9N4</accession>
<dbReference type="AlphaFoldDB" id="A0AAV7W9N4"/>
<dbReference type="Proteomes" id="UP001066276">
    <property type="component" value="Chromosome 1_2"/>
</dbReference>
<keyword evidence="3" id="KW-1185">Reference proteome</keyword>
<feature type="region of interest" description="Disordered" evidence="1">
    <location>
        <begin position="64"/>
        <end position="85"/>
    </location>
</feature>
<feature type="region of interest" description="Disordered" evidence="1">
    <location>
        <begin position="105"/>
        <end position="133"/>
    </location>
</feature>
<name>A0AAV7W9N4_PLEWA</name>
<evidence type="ECO:0000313" key="2">
    <source>
        <dbReference type="EMBL" id="KAJ1209789.1"/>
    </source>
</evidence>
<protein>
    <submittedName>
        <fullName evidence="2">Uncharacterized protein</fullName>
    </submittedName>
</protein>
<reference evidence="2" key="1">
    <citation type="journal article" date="2022" name="bioRxiv">
        <title>Sequencing and chromosome-scale assembly of the giantPleurodeles waltlgenome.</title>
        <authorList>
            <person name="Brown T."/>
            <person name="Elewa A."/>
            <person name="Iarovenko S."/>
            <person name="Subramanian E."/>
            <person name="Araus A.J."/>
            <person name="Petzold A."/>
            <person name="Susuki M."/>
            <person name="Suzuki K.-i.T."/>
            <person name="Hayashi T."/>
            <person name="Toyoda A."/>
            <person name="Oliveira C."/>
            <person name="Osipova E."/>
            <person name="Leigh N.D."/>
            <person name="Simon A."/>
            <person name="Yun M.H."/>
        </authorList>
    </citation>
    <scope>NUCLEOTIDE SEQUENCE</scope>
    <source>
        <strain evidence="2">20211129_DDA</strain>
        <tissue evidence="2">Liver</tissue>
    </source>
</reference>
<comment type="caution">
    <text evidence="2">The sequence shown here is derived from an EMBL/GenBank/DDBJ whole genome shotgun (WGS) entry which is preliminary data.</text>
</comment>
<gene>
    <name evidence="2" type="ORF">NDU88_005162</name>
</gene>